<comment type="caution">
    <text evidence="10">The sequence shown here is derived from an EMBL/GenBank/DDBJ whole genome shotgun (WGS) entry which is preliminary data.</text>
</comment>
<dbReference type="SUPFAM" id="SSF47005">
    <property type="entry name" value="Peripheral subunit-binding domain of 2-oxo acid dehydrogenase complex"/>
    <property type="match status" value="1"/>
</dbReference>
<dbReference type="EC" id="2.3.1.-" evidence="7"/>
<dbReference type="Gene3D" id="2.40.50.100">
    <property type="match status" value="1"/>
</dbReference>
<accession>A0ABQ7J747</accession>
<dbReference type="CDD" id="cd06849">
    <property type="entry name" value="lipoyl_domain"/>
    <property type="match status" value="1"/>
</dbReference>
<name>A0ABQ7J747_9APIC</name>
<keyword evidence="11" id="KW-1185">Reference proteome</keyword>
<dbReference type="PROSITE" id="PS00189">
    <property type="entry name" value="LIPOYL"/>
    <property type="match status" value="1"/>
</dbReference>
<dbReference type="Pfam" id="PF02817">
    <property type="entry name" value="E3_binding"/>
    <property type="match status" value="1"/>
</dbReference>
<dbReference type="Pfam" id="PF00364">
    <property type="entry name" value="Biotin_lipoyl"/>
    <property type="match status" value="1"/>
</dbReference>
<evidence type="ECO:0000313" key="11">
    <source>
        <dbReference type="Proteomes" id="UP000823046"/>
    </source>
</evidence>
<dbReference type="Proteomes" id="UP000823046">
    <property type="component" value="Unassembled WGS sequence"/>
</dbReference>
<reference evidence="10 11" key="1">
    <citation type="journal article" date="2020" name="bioRxiv">
        <title>Metabolic contributions of an alphaproteobacterial endosymbiont in the apicomplexan Cardiosporidium cionae.</title>
        <authorList>
            <person name="Hunter E.S."/>
            <person name="Paight C.J."/>
            <person name="Lane C.E."/>
        </authorList>
    </citation>
    <scope>NUCLEOTIDE SEQUENCE [LARGE SCALE GENOMIC DNA]</scope>
    <source>
        <strain evidence="10">ESH_2018</strain>
    </source>
</reference>
<dbReference type="Gene3D" id="4.10.320.10">
    <property type="entry name" value="E3-binding domain"/>
    <property type="match status" value="1"/>
</dbReference>
<protein>
    <recommendedName>
        <fullName evidence="7">Dihydrolipoamide acetyltransferase component of pyruvate dehydrogenase complex</fullName>
        <ecNumber evidence="7">2.3.1.-</ecNumber>
    </recommendedName>
</protein>
<dbReference type="InterPro" id="IPR004167">
    <property type="entry name" value="PSBD"/>
</dbReference>
<dbReference type="Pfam" id="PF00198">
    <property type="entry name" value="2-oxoacid_dh"/>
    <property type="match status" value="1"/>
</dbReference>
<dbReference type="SUPFAM" id="SSF52777">
    <property type="entry name" value="CoA-dependent acyltransferases"/>
    <property type="match status" value="1"/>
</dbReference>
<comment type="similarity">
    <text evidence="2 7">Belongs to the 2-oxoacid dehydrogenase family.</text>
</comment>
<dbReference type="PANTHER" id="PTHR43178:SF5">
    <property type="entry name" value="LIPOAMIDE ACYLTRANSFERASE COMPONENT OF BRANCHED-CHAIN ALPHA-KETO ACID DEHYDROGENASE COMPLEX, MITOCHONDRIAL"/>
    <property type="match status" value="1"/>
</dbReference>
<dbReference type="PROSITE" id="PS51826">
    <property type="entry name" value="PSBD"/>
    <property type="match status" value="1"/>
</dbReference>
<dbReference type="InterPro" id="IPR003016">
    <property type="entry name" value="2-oxoA_DH_lipoyl-BS"/>
</dbReference>
<evidence type="ECO:0000256" key="3">
    <source>
        <dbReference type="ARBA" id="ARBA00022679"/>
    </source>
</evidence>
<evidence type="ECO:0000256" key="1">
    <source>
        <dbReference type="ARBA" id="ARBA00001938"/>
    </source>
</evidence>
<evidence type="ECO:0000259" key="9">
    <source>
        <dbReference type="PROSITE" id="PS51826"/>
    </source>
</evidence>
<dbReference type="InterPro" id="IPR023213">
    <property type="entry name" value="CAT-like_dom_sf"/>
</dbReference>
<dbReference type="EMBL" id="JADAQX010000594">
    <property type="protein sequence ID" value="KAF8819804.1"/>
    <property type="molecule type" value="Genomic_DNA"/>
</dbReference>
<keyword evidence="4 7" id="KW-0450">Lipoyl</keyword>
<gene>
    <name evidence="10" type="ORF">IE077_003968</name>
</gene>
<evidence type="ECO:0000256" key="7">
    <source>
        <dbReference type="RuleBase" id="RU003423"/>
    </source>
</evidence>
<dbReference type="Gene3D" id="3.30.559.10">
    <property type="entry name" value="Chloramphenicol acetyltransferase-like domain"/>
    <property type="match status" value="1"/>
</dbReference>
<keyword evidence="5" id="KW-0809">Transit peptide</keyword>
<dbReference type="SUPFAM" id="SSF51230">
    <property type="entry name" value="Single hybrid motif"/>
    <property type="match status" value="1"/>
</dbReference>
<evidence type="ECO:0000256" key="6">
    <source>
        <dbReference type="ARBA" id="ARBA00023315"/>
    </source>
</evidence>
<keyword evidence="3 7" id="KW-0808">Transferase</keyword>
<dbReference type="InterPro" id="IPR000089">
    <property type="entry name" value="Biotin_lipoyl"/>
</dbReference>
<dbReference type="PROSITE" id="PS50968">
    <property type="entry name" value="BIOTINYL_LIPOYL"/>
    <property type="match status" value="1"/>
</dbReference>
<organism evidence="10 11">
    <name type="scientific">Cardiosporidium cionae</name>
    <dbReference type="NCBI Taxonomy" id="476202"/>
    <lineage>
        <taxon>Eukaryota</taxon>
        <taxon>Sar</taxon>
        <taxon>Alveolata</taxon>
        <taxon>Apicomplexa</taxon>
        <taxon>Aconoidasida</taxon>
        <taxon>Nephromycida</taxon>
        <taxon>Cardiosporidium</taxon>
    </lineage>
</organism>
<evidence type="ECO:0000259" key="8">
    <source>
        <dbReference type="PROSITE" id="PS50968"/>
    </source>
</evidence>
<feature type="domain" description="Lipoyl-binding" evidence="8">
    <location>
        <begin position="65"/>
        <end position="140"/>
    </location>
</feature>
<feature type="domain" description="Peripheral subunit-binding (PSBD)" evidence="9">
    <location>
        <begin position="246"/>
        <end position="283"/>
    </location>
</feature>
<dbReference type="PANTHER" id="PTHR43178">
    <property type="entry name" value="DIHYDROLIPOAMIDE ACETYLTRANSFERASE COMPONENT OF PYRUVATE DEHYDROGENASE COMPLEX"/>
    <property type="match status" value="1"/>
</dbReference>
<proteinExistence type="inferred from homology"/>
<evidence type="ECO:0000256" key="4">
    <source>
        <dbReference type="ARBA" id="ARBA00022823"/>
    </source>
</evidence>
<dbReference type="GO" id="GO:0016746">
    <property type="term" value="F:acyltransferase activity"/>
    <property type="evidence" value="ECO:0007669"/>
    <property type="project" value="UniProtKB-KW"/>
</dbReference>
<evidence type="ECO:0000256" key="2">
    <source>
        <dbReference type="ARBA" id="ARBA00007317"/>
    </source>
</evidence>
<dbReference type="InterPro" id="IPR050743">
    <property type="entry name" value="2-oxoacid_DH_E2_comp"/>
</dbReference>
<dbReference type="InterPro" id="IPR001078">
    <property type="entry name" value="2-oxoacid_DH_actylTfrase"/>
</dbReference>
<evidence type="ECO:0000313" key="10">
    <source>
        <dbReference type="EMBL" id="KAF8819804.1"/>
    </source>
</evidence>
<evidence type="ECO:0000256" key="5">
    <source>
        <dbReference type="ARBA" id="ARBA00022946"/>
    </source>
</evidence>
<keyword evidence="6 7" id="KW-0012">Acyltransferase</keyword>
<sequence length="546" mass="59462">MAPALSRCIAFSRVLHFPVAPAICGSVSNLLSSALIMPSALPPRHLLPFSESRRWLHMSRASQGIVTFNLADIGEGIAEVEVLRWFKNVGDEISEMEEVCEVQSDKAAVEITSRYSGIVTKLHHTVGSIVKIGGPLIDVSVEEDVESQEAVTPAKTQTIASSGADSGVLHPEPDLSAAALLVSFGRDFSLRYTSPFYRGKMGIGSAPIWVALPFKFFRMNLLKDFYGYPCNVLRNIFFTSSQNDVRSSPATRRLAKELGVNLAEVVGTGKDGRISKSDVEEHLTKVKEILSQPMAVIESAAPILPPSSRTALENTEVPIRGFGRTMVKTMSESVKVPHLHIGEEIDITNLLIMRKSMKAVAEKEYGLKLTITPLLIKAISYALLKFPILNSKIDPSGEKYTLFGSHNISIAMDAPNGLIVPNIKNVQDLSILQIQSELSRLQSLAQKNKLSNTDLVGGTISLSNVGIIGGTLVKALLFDGQAMIIAVGKTQRLPRFDSEDDLVARDIVNLGFSADHRHCDGATVARFSAEMKSYLENPELLLMGLR</sequence>
<dbReference type="InterPro" id="IPR036625">
    <property type="entry name" value="E3-bd_dom_sf"/>
</dbReference>
<comment type="cofactor">
    <cofactor evidence="1 7">
        <name>(R)-lipoate</name>
        <dbReference type="ChEBI" id="CHEBI:83088"/>
    </cofactor>
</comment>
<dbReference type="InterPro" id="IPR011053">
    <property type="entry name" value="Single_hybrid_motif"/>
</dbReference>